<keyword evidence="4" id="KW-0472">Membrane</keyword>
<keyword evidence="2 3" id="KW-0040">ANK repeat</keyword>
<evidence type="ECO:0008006" key="7">
    <source>
        <dbReference type="Google" id="ProtNLM"/>
    </source>
</evidence>
<keyword evidence="1" id="KW-0677">Repeat</keyword>
<feature type="repeat" description="ANK" evidence="3">
    <location>
        <begin position="348"/>
        <end position="380"/>
    </location>
</feature>
<feature type="repeat" description="ANK" evidence="3">
    <location>
        <begin position="282"/>
        <end position="316"/>
    </location>
</feature>
<dbReference type="PROSITE" id="PS50297">
    <property type="entry name" value="ANK_REP_REGION"/>
    <property type="match status" value="5"/>
</dbReference>
<dbReference type="SUPFAM" id="SSF48403">
    <property type="entry name" value="Ankyrin repeat"/>
    <property type="match status" value="1"/>
</dbReference>
<evidence type="ECO:0000256" key="1">
    <source>
        <dbReference type="ARBA" id="ARBA00022737"/>
    </source>
</evidence>
<dbReference type="PRINTS" id="PR01415">
    <property type="entry name" value="ANKYRIN"/>
</dbReference>
<gene>
    <name evidence="5" type="ORF">LSH36_256g05003</name>
</gene>
<feature type="repeat" description="ANK" evidence="3">
    <location>
        <begin position="381"/>
        <end position="413"/>
    </location>
</feature>
<sequence length="563" mass="60914">MRTAIYVTVTSLCAVVMVFITATTAILLTLFLKSVLSAILRILATIGEVGIATVAALSSGFTISLTVVLAAATSAVTFPPSQLEARLAISVAVATASMGTSAMALFAMTSVQLDVELAIAVVTTAAISVGFASAWAVGAMSLIERETHNVGLKMTSLLQAVRHNQYHVLKVLVRLPFGNQADELSTALLYAVKAGFVQCVQVLISAGANPNIQDAYENTPLICACQVGSLPIVRMLLEAQALVDFRNNSRETALHHCAKYGHDRCTELLLASGANPRVQDLLQKTPLMLAARHAPQPAEMLRILLDAGSDVNTPSVDHRTVLHYAAIRGIQVKQLLATDAKLDEKDFEGNTPLHLAASEGHLNVVTTLLESSADANAANHVNATPLHLASGCGHMTCVQELVRRGANPRTMDDAGNFPINHAVVNNKPTVVLFFLQQNCFPGARSRDQRRTDPGVVVSPVNPVNLAMEKNFIHLAKLLVQGGCDSLPLKERNLIPERRVWQDHTQMVNFFWLRNFIQQPVGLLERCRAVIRRQLDNPVTDCKHLPIPNQLRLLLILADLGDVR</sequence>
<dbReference type="Pfam" id="PF00023">
    <property type="entry name" value="Ank"/>
    <property type="match status" value="2"/>
</dbReference>
<comment type="caution">
    <text evidence="5">The sequence shown here is derived from an EMBL/GenBank/DDBJ whole genome shotgun (WGS) entry which is preliminary data.</text>
</comment>
<feature type="repeat" description="ANK" evidence="3">
    <location>
        <begin position="216"/>
        <end position="248"/>
    </location>
</feature>
<dbReference type="Gene3D" id="1.25.40.20">
    <property type="entry name" value="Ankyrin repeat-containing domain"/>
    <property type="match status" value="3"/>
</dbReference>
<feature type="repeat" description="ANK" evidence="3">
    <location>
        <begin position="249"/>
        <end position="281"/>
    </location>
</feature>
<reference evidence="5" key="1">
    <citation type="journal article" date="2023" name="Mol. Biol. Evol.">
        <title>Third-Generation Sequencing Reveals the Adaptive Role of the Epigenome in Three Deep-Sea Polychaetes.</title>
        <authorList>
            <person name="Perez M."/>
            <person name="Aroh O."/>
            <person name="Sun Y."/>
            <person name="Lan Y."/>
            <person name="Juniper S.K."/>
            <person name="Young C.R."/>
            <person name="Angers B."/>
            <person name="Qian P.Y."/>
        </authorList>
    </citation>
    <scope>NUCLEOTIDE SEQUENCE</scope>
    <source>
        <strain evidence="5">P08H-3</strain>
    </source>
</reference>
<dbReference type="InterPro" id="IPR036770">
    <property type="entry name" value="Ankyrin_rpt-contain_sf"/>
</dbReference>
<dbReference type="Proteomes" id="UP001208570">
    <property type="component" value="Unassembled WGS sequence"/>
</dbReference>
<feature type="transmembrane region" description="Helical" evidence="4">
    <location>
        <begin position="117"/>
        <end position="143"/>
    </location>
</feature>
<keyword evidence="4" id="KW-0812">Transmembrane</keyword>
<dbReference type="InterPro" id="IPR002110">
    <property type="entry name" value="Ankyrin_rpt"/>
</dbReference>
<dbReference type="SMART" id="SM00248">
    <property type="entry name" value="ANK"/>
    <property type="match status" value="9"/>
</dbReference>
<feature type="transmembrane region" description="Helical" evidence="4">
    <location>
        <begin position="87"/>
        <end position="111"/>
    </location>
</feature>
<protein>
    <recommendedName>
        <fullName evidence="7">Ankyrin repeat protein</fullName>
    </recommendedName>
</protein>
<feature type="repeat" description="ANK" evidence="3">
    <location>
        <begin position="183"/>
        <end position="215"/>
    </location>
</feature>
<accession>A0AAD9JLS8</accession>
<organism evidence="5 6">
    <name type="scientific">Paralvinella palmiformis</name>
    <dbReference type="NCBI Taxonomy" id="53620"/>
    <lineage>
        <taxon>Eukaryota</taxon>
        <taxon>Metazoa</taxon>
        <taxon>Spiralia</taxon>
        <taxon>Lophotrochozoa</taxon>
        <taxon>Annelida</taxon>
        <taxon>Polychaeta</taxon>
        <taxon>Sedentaria</taxon>
        <taxon>Canalipalpata</taxon>
        <taxon>Terebellida</taxon>
        <taxon>Terebelliformia</taxon>
        <taxon>Alvinellidae</taxon>
        <taxon>Paralvinella</taxon>
    </lineage>
</organism>
<dbReference type="Pfam" id="PF12796">
    <property type="entry name" value="Ank_2"/>
    <property type="match status" value="2"/>
</dbReference>
<evidence type="ECO:0000313" key="6">
    <source>
        <dbReference type="Proteomes" id="UP001208570"/>
    </source>
</evidence>
<proteinExistence type="predicted"/>
<dbReference type="PANTHER" id="PTHR24123">
    <property type="entry name" value="ANKYRIN REPEAT-CONTAINING"/>
    <property type="match status" value="1"/>
</dbReference>
<evidence type="ECO:0000256" key="4">
    <source>
        <dbReference type="SAM" id="Phobius"/>
    </source>
</evidence>
<evidence type="ECO:0000256" key="3">
    <source>
        <dbReference type="PROSITE-ProRule" id="PRU00023"/>
    </source>
</evidence>
<evidence type="ECO:0000256" key="2">
    <source>
        <dbReference type="ARBA" id="ARBA00023043"/>
    </source>
</evidence>
<dbReference type="InterPro" id="IPR051165">
    <property type="entry name" value="Multifunctional_ANK_Repeat"/>
</dbReference>
<keyword evidence="6" id="KW-1185">Reference proteome</keyword>
<name>A0AAD9JLS8_9ANNE</name>
<dbReference type="AlphaFoldDB" id="A0AAD9JLS8"/>
<dbReference type="EMBL" id="JAODUP010000256">
    <property type="protein sequence ID" value="KAK2154835.1"/>
    <property type="molecule type" value="Genomic_DNA"/>
</dbReference>
<feature type="transmembrane region" description="Helical" evidence="4">
    <location>
        <begin position="6"/>
        <end position="31"/>
    </location>
</feature>
<dbReference type="PROSITE" id="PS50088">
    <property type="entry name" value="ANK_REPEAT"/>
    <property type="match status" value="6"/>
</dbReference>
<dbReference type="PANTHER" id="PTHR24123:SF33">
    <property type="entry name" value="PROTEIN HOS4"/>
    <property type="match status" value="1"/>
</dbReference>
<keyword evidence="4" id="KW-1133">Transmembrane helix</keyword>
<evidence type="ECO:0000313" key="5">
    <source>
        <dbReference type="EMBL" id="KAK2154835.1"/>
    </source>
</evidence>